<dbReference type="InterPro" id="IPR016174">
    <property type="entry name" value="Di-haem_cyt_TM"/>
</dbReference>
<reference evidence="15 16" key="1">
    <citation type="journal article" date="2012" name="J. Bacteriol.">
        <title>Genome Sequence of Nitratireductor indicus Type Strain C115.</title>
        <authorList>
            <person name="Lai Q."/>
            <person name="Li G."/>
            <person name="Yu Z."/>
            <person name="Shao Z."/>
        </authorList>
    </citation>
    <scope>NUCLEOTIDE SEQUENCE [LARGE SCALE GENOMIC DNA]</scope>
    <source>
        <strain evidence="15 16">C115</strain>
    </source>
</reference>
<evidence type="ECO:0000256" key="8">
    <source>
        <dbReference type="ARBA" id="ARBA00022982"/>
    </source>
</evidence>
<feature type="transmembrane region" description="Helical" evidence="13">
    <location>
        <begin position="128"/>
        <end position="148"/>
    </location>
</feature>
<dbReference type="GO" id="GO:0022904">
    <property type="term" value="P:respiratory electron transport chain"/>
    <property type="evidence" value="ECO:0007669"/>
    <property type="project" value="InterPro"/>
</dbReference>
<accession>K2P1Z0</accession>
<evidence type="ECO:0000259" key="14">
    <source>
        <dbReference type="Pfam" id="PF01292"/>
    </source>
</evidence>
<feature type="domain" description="Cytochrome b561 bacterial/Ni-hydrogenase" evidence="14">
    <location>
        <begin position="43"/>
        <end position="193"/>
    </location>
</feature>
<keyword evidence="5" id="KW-0349">Heme</keyword>
<evidence type="ECO:0000256" key="1">
    <source>
        <dbReference type="ARBA" id="ARBA00001970"/>
    </source>
</evidence>
<keyword evidence="7" id="KW-0479">Metal-binding</keyword>
<proteinExistence type="inferred from homology"/>
<evidence type="ECO:0000256" key="7">
    <source>
        <dbReference type="ARBA" id="ARBA00022723"/>
    </source>
</evidence>
<dbReference type="AlphaFoldDB" id="K2P1Z0"/>
<dbReference type="PATRIC" id="fig|1231190.3.peg.25"/>
<evidence type="ECO:0000256" key="2">
    <source>
        <dbReference type="ARBA" id="ARBA00004651"/>
    </source>
</evidence>
<dbReference type="PANTHER" id="PTHR30529:SF3">
    <property type="entry name" value="CYTOCHROME B561 HOMOLOG 1"/>
    <property type="match status" value="1"/>
</dbReference>
<evidence type="ECO:0000256" key="3">
    <source>
        <dbReference type="ARBA" id="ARBA00022448"/>
    </source>
</evidence>
<feature type="transmembrane region" description="Helical" evidence="13">
    <location>
        <begin position="160"/>
        <end position="182"/>
    </location>
</feature>
<keyword evidence="9 13" id="KW-1133">Transmembrane helix</keyword>
<keyword evidence="16" id="KW-1185">Reference proteome</keyword>
<dbReference type="STRING" id="721133.SAMN05216176_10219"/>
<gene>
    <name evidence="15" type="ORF">NA8A_00115</name>
</gene>
<keyword evidence="6 13" id="KW-0812">Transmembrane</keyword>
<evidence type="ECO:0000256" key="6">
    <source>
        <dbReference type="ARBA" id="ARBA00022692"/>
    </source>
</evidence>
<dbReference type="SUPFAM" id="SSF81342">
    <property type="entry name" value="Transmembrane di-heme cytochromes"/>
    <property type="match status" value="1"/>
</dbReference>
<dbReference type="Pfam" id="PF01292">
    <property type="entry name" value="Ni_hydr_CYTB"/>
    <property type="match status" value="1"/>
</dbReference>
<evidence type="ECO:0000256" key="5">
    <source>
        <dbReference type="ARBA" id="ARBA00022617"/>
    </source>
</evidence>
<keyword evidence="11 13" id="KW-0472">Membrane</keyword>
<evidence type="ECO:0000256" key="13">
    <source>
        <dbReference type="SAM" id="Phobius"/>
    </source>
</evidence>
<evidence type="ECO:0000256" key="4">
    <source>
        <dbReference type="ARBA" id="ARBA00022475"/>
    </source>
</evidence>
<dbReference type="InterPro" id="IPR052168">
    <property type="entry name" value="Cytochrome_b561_oxidase"/>
</dbReference>
<keyword evidence="3" id="KW-0813">Transport</keyword>
<sequence length="208" mass="22852">MVNRIGKRALTIAVADFDKCQPRPDVKKLRPSQNEGFALHNNRYSNVQIALHWMVVALIIAQWLTSDSIARTHNPLIPPSSTDLLLHSLHNYGGMVIGVLVALRIVLRLMRPVKPPAGLAAWQKQAAFLVQWGLYASLLAQAATGLATSYLTGKAAPVHAFLWNVTLTLAFAHIVAALIHIVRRDGIAERMKPRFGNRPAATPGNRKP</sequence>
<dbReference type="PANTHER" id="PTHR30529">
    <property type="entry name" value="CYTOCHROME B561"/>
    <property type="match status" value="1"/>
</dbReference>
<evidence type="ECO:0000313" key="16">
    <source>
        <dbReference type="Proteomes" id="UP000007374"/>
    </source>
</evidence>
<dbReference type="GO" id="GO:0009055">
    <property type="term" value="F:electron transfer activity"/>
    <property type="evidence" value="ECO:0007669"/>
    <property type="project" value="InterPro"/>
</dbReference>
<dbReference type="GO" id="GO:0046872">
    <property type="term" value="F:metal ion binding"/>
    <property type="evidence" value="ECO:0007669"/>
    <property type="project" value="UniProtKB-KW"/>
</dbReference>
<dbReference type="GO" id="GO:0020037">
    <property type="term" value="F:heme binding"/>
    <property type="evidence" value="ECO:0007669"/>
    <property type="project" value="TreeGrafter"/>
</dbReference>
<organism evidence="15 16">
    <name type="scientific">Nitratireductor indicus C115</name>
    <dbReference type="NCBI Taxonomy" id="1231190"/>
    <lineage>
        <taxon>Bacteria</taxon>
        <taxon>Pseudomonadati</taxon>
        <taxon>Pseudomonadota</taxon>
        <taxon>Alphaproteobacteria</taxon>
        <taxon>Hyphomicrobiales</taxon>
        <taxon>Phyllobacteriaceae</taxon>
        <taxon>Nitratireductor</taxon>
    </lineage>
</organism>
<dbReference type="InterPro" id="IPR011577">
    <property type="entry name" value="Cyt_b561_bac/Ni-Hgenase"/>
</dbReference>
<comment type="subcellular location">
    <subcellularLocation>
        <location evidence="2">Cell membrane</location>
        <topology evidence="2">Multi-pass membrane protein</topology>
    </subcellularLocation>
</comment>
<feature type="transmembrane region" description="Helical" evidence="13">
    <location>
        <begin position="84"/>
        <end position="107"/>
    </location>
</feature>
<feature type="transmembrane region" description="Helical" evidence="13">
    <location>
        <begin position="47"/>
        <end position="64"/>
    </location>
</feature>
<evidence type="ECO:0000256" key="11">
    <source>
        <dbReference type="ARBA" id="ARBA00023136"/>
    </source>
</evidence>
<keyword evidence="10" id="KW-0408">Iron</keyword>
<keyword evidence="4" id="KW-1003">Cell membrane</keyword>
<comment type="similarity">
    <text evidence="12">Belongs to the cytochrome b561 family.</text>
</comment>
<comment type="caution">
    <text evidence="15">The sequence shown here is derived from an EMBL/GenBank/DDBJ whole genome shotgun (WGS) entry which is preliminary data.</text>
</comment>
<evidence type="ECO:0000256" key="10">
    <source>
        <dbReference type="ARBA" id="ARBA00023004"/>
    </source>
</evidence>
<protein>
    <submittedName>
        <fullName evidence="15">Cytochrome B561</fullName>
    </submittedName>
</protein>
<name>K2P1Z0_9HYPH</name>
<dbReference type="EMBL" id="AMSI01000001">
    <property type="protein sequence ID" value="EKF44099.1"/>
    <property type="molecule type" value="Genomic_DNA"/>
</dbReference>
<dbReference type="GO" id="GO:0005886">
    <property type="term" value="C:plasma membrane"/>
    <property type="evidence" value="ECO:0007669"/>
    <property type="project" value="UniProtKB-SubCell"/>
</dbReference>
<comment type="cofactor">
    <cofactor evidence="1">
        <name>heme b</name>
        <dbReference type="ChEBI" id="CHEBI:60344"/>
    </cofactor>
</comment>
<evidence type="ECO:0000256" key="9">
    <source>
        <dbReference type="ARBA" id="ARBA00022989"/>
    </source>
</evidence>
<dbReference type="Proteomes" id="UP000007374">
    <property type="component" value="Unassembled WGS sequence"/>
</dbReference>
<keyword evidence="8" id="KW-0249">Electron transport</keyword>
<dbReference type="eggNOG" id="COG3038">
    <property type="taxonomic scope" value="Bacteria"/>
</dbReference>
<evidence type="ECO:0000256" key="12">
    <source>
        <dbReference type="ARBA" id="ARBA00037975"/>
    </source>
</evidence>
<evidence type="ECO:0000313" key="15">
    <source>
        <dbReference type="EMBL" id="EKF44099.1"/>
    </source>
</evidence>